<sequence>MDAYIVGNPTVDYVVTSEGSTRRIGGPPYYMGLAFAALGLRPVAIGVVGPDERDFIEGELRKIGVEPRLVQGDATSIFELDYRSRPRRSVAVRRPSVKISGVVEGPLVVLNPVFDEIGAVEIYADVSAVDLQGFIRSGRDAPAADILHFSDDDVALDPRQLAEYNSKWRIVVYTLGDGGAYMSVDGRLYYAPSAGLDVEDTTGSGDVFLAAFSAHFLRTGDAEEALCEASMYTAGYLRRKRMERYEYGCEVVRRG</sequence>
<dbReference type="Gene3D" id="3.40.1190.20">
    <property type="match status" value="1"/>
</dbReference>
<dbReference type="InterPro" id="IPR029056">
    <property type="entry name" value="Ribokinase-like"/>
</dbReference>
<reference key="2">
    <citation type="submission" date="2011-03" db="EMBL/GenBank/DDBJ databases">
        <title>Complete genome sequence of the thermoacidophilic crenarchaeon Thermoproteus uzoniensis 768-20.</title>
        <authorList>
            <person name="Mardanov A.V."/>
            <person name="Gumerov V.M."/>
            <person name="Beletsky A.V."/>
            <person name="Prokofeva M.I."/>
            <person name="Bonch-Osmolovskaya E.A."/>
            <person name="Ravin N.V."/>
            <person name="Skryabin K.G."/>
        </authorList>
    </citation>
    <scope>NUCLEOTIDE SEQUENCE</scope>
    <source>
        <strain>768-20</strain>
    </source>
</reference>
<dbReference type="RefSeq" id="WP_013680185.1">
    <property type="nucleotide sequence ID" value="NC_015315.1"/>
</dbReference>
<dbReference type="OrthoDB" id="26949at2157"/>
<protein>
    <submittedName>
        <fullName evidence="4">PfkB domain protein</fullName>
    </submittedName>
</protein>
<dbReference type="PROSITE" id="PS00584">
    <property type="entry name" value="PFKB_KINASES_2"/>
    <property type="match status" value="1"/>
</dbReference>
<dbReference type="GeneID" id="10360900"/>
<dbReference type="Proteomes" id="UP000008138">
    <property type="component" value="Chromosome"/>
</dbReference>
<keyword evidence="2" id="KW-0418">Kinase</keyword>
<dbReference type="InterPro" id="IPR002173">
    <property type="entry name" value="Carboh/pur_kinase_PfkB_CS"/>
</dbReference>
<dbReference type="STRING" id="999630.TUZN_1373"/>
<reference evidence="4 5" key="1">
    <citation type="journal article" date="2011" name="J. Bacteriol.">
        <title>Complete genome sequence of the thermoacidophilic crenarchaeon Thermoproteus uzoniensis 768-20.</title>
        <authorList>
            <person name="Mardanov A.V."/>
            <person name="Gumerov V.M."/>
            <person name="Beletsky A.V."/>
            <person name="Prokofeva M.I."/>
            <person name="Bonch-Osmolovskaya E.A."/>
            <person name="Ravin N.V."/>
            <person name="Skryabin K.G."/>
        </authorList>
    </citation>
    <scope>NUCLEOTIDE SEQUENCE [LARGE SCALE GENOMIC DNA]</scope>
    <source>
        <strain evidence="4 5">768-20</strain>
    </source>
</reference>
<proteinExistence type="predicted"/>
<keyword evidence="1" id="KW-0808">Transferase</keyword>
<dbReference type="Pfam" id="PF00294">
    <property type="entry name" value="PfkB"/>
    <property type="match status" value="1"/>
</dbReference>
<dbReference type="eggNOG" id="arCOG00016">
    <property type="taxonomic scope" value="Archaea"/>
</dbReference>
<keyword evidence="5" id="KW-1185">Reference proteome</keyword>
<evidence type="ECO:0000256" key="2">
    <source>
        <dbReference type="ARBA" id="ARBA00022777"/>
    </source>
</evidence>
<gene>
    <name evidence="4" type="ordered locus">TUZN_1373</name>
</gene>
<dbReference type="InterPro" id="IPR011611">
    <property type="entry name" value="PfkB_dom"/>
</dbReference>
<evidence type="ECO:0000313" key="5">
    <source>
        <dbReference type="Proteomes" id="UP000008138"/>
    </source>
</evidence>
<dbReference type="EMBL" id="CP002590">
    <property type="protein sequence ID" value="AEA12849.1"/>
    <property type="molecule type" value="Genomic_DNA"/>
</dbReference>
<accession>F2L1B3</accession>
<dbReference type="GO" id="GO:0016301">
    <property type="term" value="F:kinase activity"/>
    <property type="evidence" value="ECO:0007669"/>
    <property type="project" value="UniProtKB-KW"/>
</dbReference>
<feature type="domain" description="Carbohydrate kinase PfkB" evidence="3">
    <location>
        <begin position="168"/>
        <end position="226"/>
    </location>
</feature>
<name>F2L1B3_THEU7</name>
<dbReference type="SUPFAM" id="SSF53613">
    <property type="entry name" value="Ribokinase-like"/>
    <property type="match status" value="1"/>
</dbReference>
<dbReference type="KEGG" id="tuz:TUZN_1373"/>
<evidence type="ECO:0000259" key="3">
    <source>
        <dbReference type="Pfam" id="PF00294"/>
    </source>
</evidence>
<dbReference type="HOGENOM" id="CLU_065902_3_1_2"/>
<evidence type="ECO:0000313" key="4">
    <source>
        <dbReference type="EMBL" id="AEA12849.1"/>
    </source>
</evidence>
<organism evidence="4 5">
    <name type="scientific">Thermoproteus uzoniensis (strain 768-20)</name>
    <dbReference type="NCBI Taxonomy" id="999630"/>
    <lineage>
        <taxon>Archaea</taxon>
        <taxon>Thermoproteota</taxon>
        <taxon>Thermoprotei</taxon>
        <taxon>Thermoproteales</taxon>
        <taxon>Thermoproteaceae</taxon>
        <taxon>Thermoproteus</taxon>
    </lineage>
</organism>
<evidence type="ECO:0000256" key="1">
    <source>
        <dbReference type="ARBA" id="ARBA00022679"/>
    </source>
</evidence>
<dbReference type="AlphaFoldDB" id="F2L1B3"/>